<dbReference type="Gene3D" id="3.60.21.70">
    <property type="entry name" value="PhoD-like phosphatase"/>
    <property type="match status" value="1"/>
</dbReference>
<dbReference type="InterPro" id="IPR038607">
    <property type="entry name" value="PhoD-like_sf"/>
</dbReference>
<dbReference type="InterPro" id="IPR006311">
    <property type="entry name" value="TAT_signal"/>
</dbReference>
<dbReference type="SUPFAM" id="SSF56300">
    <property type="entry name" value="Metallo-dependent phosphatases"/>
    <property type="match status" value="1"/>
</dbReference>
<dbReference type="Proteomes" id="UP001216253">
    <property type="component" value="Unassembled WGS sequence"/>
</dbReference>
<feature type="domain" description="PhoD-like phosphatase metallophosphatase" evidence="2">
    <location>
        <begin position="142"/>
        <end position="525"/>
    </location>
</feature>
<organism evidence="4 5">
    <name type="scientific">Novosphingobium album</name>
    <name type="common">ex Liu et al. 2023</name>
    <dbReference type="NCBI Taxonomy" id="3031130"/>
    <lineage>
        <taxon>Bacteria</taxon>
        <taxon>Pseudomonadati</taxon>
        <taxon>Pseudomonadota</taxon>
        <taxon>Alphaproteobacteria</taxon>
        <taxon>Sphingomonadales</taxon>
        <taxon>Sphingomonadaceae</taxon>
        <taxon>Novosphingobium</taxon>
    </lineage>
</organism>
<reference evidence="4 5" key="1">
    <citation type="submission" date="2023-03" db="EMBL/GenBank/DDBJ databases">
        <title>NovoSphingobium album sp. nov. isolated from polycyclic aromatic hydrocarbons- and heavy-metal polluted soil.</title>
        <authorList>
            <person name="Liu Z."/>
            <person name="Wang K."/>
        </authorList>
    </citation>
    <scope>NUCLEOTIDE SEQUENCE [LARGE SCALE GENOMIC DNA]</scope>
    <source>
        <strain evidence="4 5">H3SJ31-1</strain>
    </source>
</reference>
<sequence length="563" mass="60595">MKLDRRAALGLIGSGAALPAATLPGMALAAAPAAPATFRHGVASGDPTPRGAILWTRVTPADAAHATAVPVRWHVAASAQGKPLESGSAEARPARDFTVKVEPTKLKAGTDYWYWFELADGTRSPVGRFRTLPVGKADDLVLAVATCQLFVSGFYNAYDHMAKLDRLDAVVHLGDYIYEYGPDQYGASIGAKIGRTLEPAHEIVTLADYRARHAWYKSDPNLQAAHARAAFICVWDDHETANDSWTDGAENHQPASEGDWAARKAAALQAYFEWLPIRDPQPGKPWAAINRGFTFGDLATLMMVETRLLARSEQVSIASAAPTAESIGAVLARVNRPDREMLGEPQREWLEQGLAASVKAGVPWQVIGNQVVMARVNGPDLDKAFGADTAKAMLAAQPEAFRAQIEEALAGYRLGLPYNLDAWDGYPAARERLYASFRRAGSEPLVLAGDSHAFWANNLADAKGQPVAVEFGTSAISSPSVGDSMPQLPLGQLLAQASPEVAFCDQRAKGYILLTLTPDRAEADYVGMSTVFTREYEAKSLARFTLDARAKARKLARKDTAGA</sequence>
<feature type="signal peptide" evidence="1">
    <location>
        <begin position="1"/>
        <end position="29"/>
    </location>
</feature>
<gene>
    <name evidence="4" type="ORF">PYV00_14925</name>
</gene>
<dbReference type="InterPro" id="IPR032093">
    <property type="entry name" value="PhoD_N"/>
</dbReference>
<keyword evidence="5" id="KW-1185">Reference proteome</keyword>
<evidence type="ECO:0000259" key="2">
    <source>
        <dbReference type="Pfam" id="PF09423"/>
    </source>
</evidence>
<dbReference type="EMBL" id="JARESE010000049">
    <property type="protein sequence ID" value="MDE8652998.1"/>
    <property type="molecule type" value="Genomic_DNA"/>
</dbReference>
<evidence type="ECO:0000313" key="5">
    <source>
        <dbReference type="Proteomes" id="UP001216253"/>
    </source>
</evidence>
<dbReference type="InterPro" id="IPR052900">
    <property type="entry name" value="Phospholipid_Metab_Enz"/>
</dbReference>
<dbReference type="Pfam" id="PF16655">
    <property type="entry name" value="PhoD_N"/>
    <property type="match status" value="1"/>
</dbReference>
<evidence type="ECO:0000256" key="1">
    <source>
        <dbReference type="SAM" id="SignalP"/>
    </source>
</evidence>
<dbReference type="PANTHER" id="PTHR43606">
    <property type="entry name" value="PHOSPHATASE, PUTATIVE (AFU_ORTHOLOGUE AFUA_6G08710)-RELATED"/>
    <property type="match status" value="1"/>
</dbReference>
<dbReference type="InterPro" id="IPR029052">
    <property type="entry name" value="Metallo-depent_PP-like"/>
</dbReference>
<dbReference type="PANTHER" id="PTHR43606:SF2">
    <property type="entry name" value="ALKALINE PHOSPHATASE FAMILY PROTEIN (AFU_ORTHOLOGUE AFUA_5G03860)"/>
    <property type="match status" value="1"/>
</dbReference>
<dbReference type="RefSeq" id="WP_275229100.1">
    <property type="nucleotide sequence ID" value="NZ_JARESE010000049.1"/>
</dbReference>
<feature type="domain" description="Phospholipase D N-terminal" evidence="3">
    <location>
        <begin position="40"/>
        <end position="131"/>
    </location>
</feature>
<dbReference type="InterPro" id="IPR018946">
    <property type="entry name" value="PhoD-like_MPP"/>
</dbReference>
<comment type="caution">
    <text evidence="4">The sequence shown here is derived from an EMBL/GenBank/DDBJ whole genome shotgun (WGS) entry which is preliminary data.</text>
</comment>
<evidence type="ECO:0000259" key="3">
    <source>
        <dbReference type="Pfam" id="PF16655"/>
    </source>
</evidence>
<dbReference type="Gene3D" id="2.60.40.380">
    <property type="entry name" value="Purple acid phosphatase-like, N-terminal"/>
    <property type="match status" value="1"/>
</dbReference>
<protein>
    <submittedName>
        <fullName evidence="4">Alkaline phosphatase D family protein</fullName>
    </submittedName>
</protein>
<dbReference type="PROSITE" id="PS51318">
    <property type="entry name" value="TAT"/>
    <property type="match status" value="1"/>
</dbReference>
<feature type="chain" id="PRO_5046980676" evidence="1">
    <location>
        <begin position="30"/>
        <end position="563"/>
    </location>
</feature>
<proteinExistence type="predicted"/>
<evidence type="ECO:0000313" key="4">
    <source>
        <dbReference type="EMBL" id="MDE8652998.1"/>
    </source>
</evidence>
<keyword evidence="1" id="KW-0732">Signal</keyword>
<dbReference type="Pfam" id="PF09423">
    <property type="entry name" value="PhoD"/>
    <property type="match status" value="1"/>
</dbReference>
<dbReference type="CDD" id="cd07389">
    <property type="entry name" value="MPP_PhoD"/>
    <property type="match status" value="1"/>
</dbReference>
<accession>A0ABT5WSI2</accession>
<name>A0ABT5WSI2_9SPHN</name>